<evidence type="ECO:0000259" key="8">
    <source>
        <dbReference type="PROSITE" id="PS50081"/>
    </source>
</evidence>
<reference evidence="9" key="1">
    <citation type="submission" date="2020-09" db="EMBL/GenBank/DDBJ databases">
        <authorList>
            <person name="Kikuchi T."/>
        </authorList>
    </citation>
    <scope>NUCLEOTIDE SEQUENCE</scope>
    <source>
        <strain evidence="9">SH1</strain>
    </source>
</reference>
<name>A0A811LJV4_9BILA</name>
<evidence type="ECO:0000256" key="5">
    <source>
        <dbReference type="ARBA" id="ARBA00048679"/>
    </source>
</evidence>
<dbReference type="GO" id="GO:0004674">
    <property type="term" value="F:protein serine/threonine kinase activity"/>
    <property type="evidence" value="ECO:0007669"/>
    <property type="project" value="UniProtKB-EC"/>
</dbReference>
<feature type="domain" description="Phorbol-ester/DAG-type" evidence="8">
    <location>
        <begin position="635"/>
        <end position="687"/>
    </location>
</feature>
<feature type="coiled-coil region" evidence="6">
    <location>
        <begin position="122"/>
        <end position="214"/>
    </location>
</feature>
<evidence type="ECO:0000313" key="9">
    <source>
        <dbReference type="EMBL" id="CAD5229885.1"/>
    </source>
</evidence>
<organism evidence="9 10">
    <name type="scientific">Bursaphelenchus okinawaensis</name>
    <dbReference type="NCBI Taxonomy" id="465554"/>
    <lineage>
        <taxon>Eukaryota</taxon>
        <taxon>Metazoa</taxon>
        <taxon>Ecdysozoa</taxon>
        <taxon>Nematoda</taxon>
        <taxon>Chromadorea</taxon>
        <taxon>Rhabditida</taxon>
        <taxon>Tylenchina</taxon>
        <taxon>Tylenchomorpha</taxon>
        <taxon>Aphelenchoidea</taxon>
        <taxon>Aphelenchoididae</taxon>
        <taxon>Bursaphelenchus</taxon>
    </lineage>
</organism>
<keyword evidence="3" id="KW-0862">Zinc</keyword>
<dbReference type="GO" id="GO:0005737">
    <property type="term" value="C:cytoplasm"/>
    <property type="evidence" value="ECO:0007669"/>
    <property type="project" value="TreeGrafter"/>
</dbReference>
<keyword evidence="10" id="KW-1185">Reference proteome</keyword>
<dbReference type="AlphaFoldDB" id="A0A811LJV4"/>
<protein>
    <recommendedName>
        <fullName evidence="8">Phorbol-ester/DAG-type domain-containing protein</fullName>
    </recommendedName>
</protein>
<dbReference type="Pfam" id="PF00130">
    <property type="entry name" value="C1_1"/>
    <property type="match status" value="1"/>
</dbReference>
<keyword evidence="6" id="KW-0175">Coiled coil</keyword>
<proteinExistence type="predicted"/>
<dbReference type="EMBL" id="CAJFCW020000006">
    <property type="protein sequence ID" value="CAG9127301.1"/>
    <property type="molecule type" value="Genomic_DNA"/>
</dbReference>
<dbReference type="GO" id="GO:0031032">
    <property type="term" value="P:actomyosin structure organization"/>
    <property type="evidence" value="ECO:0007669"/>
    <property type="project" value="TreeGrafter"/>
</dbReference>
<comment type="caution">
    <text evidence="9">The sequence shown here is derived from an EMBL/GenBank/DDBJ whole genome shotgun (WGS) entry which is preliminary data.</text>
</comment>
<dbReference type="PANTHER" id="PTHR22988:SF71">
    <property type="entry name" value="CITRON RHO-INTERACTING KINASE"/>
    <property type="match status" value="1"/>
</dbReference>
<evidence type="ECO:0000256" key="6">
    <source>
        <dbReference type="SAM" id="Coils"/>
    </source>
</evidence>
<evidence type="ECO:0000256" key="1">
    <source>
        <dbReference type="ARBA" id="ARBA00022553"/>
    </source>
</evidence>
<dbReference type="Gene3D" id="3.30.60.20">
    <property type="match status" value="1"/>
</dbReference>
<dbReference type="Proteomes" id="UP000614601">
    <property type="component" value="Unassembled WGS sequence"/>
</dbReference>
<dbReference type="EMBL" id="CAJFDH010000006">
    <property type="protein sequence ID" value="CAD5229885.1"/>
    <property type="molecule type" value="Genomic_DNA"/>
</dbReference>
<keyword evidence="2" id="KW-0479">Metal-binding</keyword>
<dbReference type="InterPro" id="IPR046349">
    <property type="entry name" value="C1-like_sf"/>
</dbReference>
<gene>
    <name evidence="9" type="ORF">BOKJ2_LOCUS13859</name>
</gene>
<dbReference type="InterPro" id="IPR002219">
    <property type="entry name" value="PKC_DAG/PE"/>
</dbReference>
<evidence type="ECO:0000256" key="3">
    <source>
        <dbReference type="ARBA" id="ARBA00022833"/>
    </source>
</evidence>
<keyword evidence="1" id="KW-0597">Phosphoprotein</keyword>
<accession>A0A811LJV4</accession>
<feature type="region of interest" description="Disordered" evidence="7">
    <location>
        <begin position="585"/>
        <end position="621"/>
    </location>
</feature>
<comment type="catalytic activity">
    <reaction evidence="5">
        <text>L-seryl-[protein] + ATP = O-phospho-L-seryl-[protein] + ADP + H(+)</text>
        <dbReference type="Rhea" id="RHEA:17989"/>
        <dbReference type="Rhea" id="RHEA-COMP:9863"/>
        <dbReference type="Rhea" id="RHEA-COMP:11604"/>
        <dbReference type="ChEBI" id="CHEBI:15378"/>
        <dbReference type="ChEBI" id="CHEBI:29999"/>
        <dbReference type="ChEBI" id="CHEBI:30616"/>
        <dbReference type="ChEBI" id="CHEBI:83421"/>
        <dbReference type="ChEBI" id="CHEBI:456216"/>
        <dbReference type="EC" id="2.7.11.1"/>
    </reaction>
</comment>
<feature type="coiled-coil region" evidence="6">
    <location>
        <begin position="254"/>
        <end position="571"/>
    </location>
</feature>
<comment type="catalytic activity">
    <reaction evidence="4">
        <text>L-threonyl-[protein] + ATP = O-phospho-L-threonyl-[protein] + ADP + H(+)</text>
        <dbReference type="Rhea" id="RHEA:46608"/>
        <dbReference type="Rhea" id="RHEA-COMP:11060"/>
        <dbReference type="Rhea" id="RHEA-COMP:11605"/>
        <dbReference type="ChEBI" id="CHEBI:15378"/>
        <dbReference type="ChEBI" id="CHEBI:30013"/>
        <dbReference type="ChEBI" id="CHEBI:30616"/>
        <dbReference type="ChEBI" id="CHEBI:61977"/>
        <dbReference type="ChEBI" id="CHEBI:456216"/>
        <dbReference type="EC" id="2.7.11.1"/>
    </reaction>
</comment>
<evidence type="ECO:0000256" key="4">
    <source>
        <dbReference type="ARBA" id="ARBA00047899"/>
    </source>
</evidence>
<dbReference type="OrthoDB" id="5919042at2759"/>
<sequence length="724" mass="84914">MGENYIVELEDFHRRISTFQTDHFDREVEGLGSLARELAERERDATAKLIEEKNKNDAIYRQNKEIVKEVEKLRRELTQKNKLLAELKSDQMALKMSINEKPEDSAEVLELRKRVTELTHRLQTRTDENQQLNLQLEQYKNQCECYKKKCIEMENGRHGYSDTSIVGSLQHALETEDNLNKQLNEELDKCRARCAELEKALQESITELDQVRTSSQTLTKELEEQGQSMDEVHKILGNEISLVKQQKAKLRCDFLKLKSDLVAKERELETMEKAHKDTLRDLVDMQKDVNIEKKLRQSAVNDLEVAKKSEKELREKLEKIEAESKGETEKLNSLIVKLEDQTTKLKDFVRQQDKQCEELANQVQFFADEMETWKQKCASKTDEIAELRRRITNVEIQKVEMDKLKEELGRTKDKMALKEREVKTLHVEYRGELADLTKKLALAQKENFAAPAKRPVEEKLNVFVENQKKQLEQELAAERRLLKERTAELNVLKREKDNSSMESDLKRKTMEAAKALNDAVIKLQAKNEELSQIKSEKAEKEKELERIYCQLEDREEDLHELRNKFTKTEETMLYWKNMYERRLQPAASESDDASVFTQEPLDKENRLEYDDEEPIDSDSSKSQTLKYGMMRHEIAHRFKRVWMAMQKKSYECARCRENLPAVSTAAKCRDCNIYAHLACARRMGKTCGLPADYAQLYVDAVTEQNIFAEQHQRSTRYDERMDTM</sequence>
<dbReference type="SUPFAM" id="SSF57889">
    <property type="entry name" value="Cysteine-rich domain"/>
    <property type="match status" value="1"/>
</dbReference>
<dbReference type="Proteomes" id="UP000783686">
    <property type="component" value="Unassembled WGS sequence"/>
</dbReference>
<dbReference type="InterPro" id="IPR050839">
    <property type="entry name" value="Rho-assoc_Ser/Thr_Kinase"/>
</dbReference>
<evidence type="ECO:0000313" key="10">
    <source>
        <dbReference type="Proteomes" id="UP000614601"/>
    </source>
</evidence>
<evidence type="ECO:0000256" key="7">
    <source>
        <dbReference type="SAM" id="MobiDB-lite"/>
    </source>
</evidence>
<dbReference type="GO" id="GO:0046872">
    <property type="term" value="F:metal ion binding"/>
    <property type="evidence" value="ECO:0007669"/>
    <property type="project" value="UniProtKB-KW"/>
</dbReference>
<dbReference type="PANTHER" id="PTHR22988">
    <property type="entry name" value="MYOTONIC DYSTROPHY S/T KINASE-RELATED"/>
    <property type="match status" value="1"/>
</dbReference>
<evidence type="ECO:0000256" key="2">
    <source>
        <dbReference type="ARBA" id="ARBA00022723"/>
    </source>
</evidence>
<dbReference type="GO" id="GO:0005856">
    <property type="term" value="C:cytoskeleton"/>
    <property type="evidence" value="ECO:0007669"/>
    <property type="project" value="TreeGrafter"/>
</dbReference>
<dbReference type="PROSITE" id="PS50081">
    <property type="entry name" value="ZF_DAG_PE_2"/>
    <property type="match status" value="1"/>
</dbReference>
<feature type="coiled-coil region" evidence="6">
    <location>
        <begin position="35"/>
        <end position="90"/>
    </location>
</feature>